<evidence type="ECO:0008006" key="4">
    <source>
        <dbReference type="Google" id="ProtNLM"/>
    </source>
</evidence>
<organism evidence="2 3">
    <name type="scientific">Kitasatospora herbaricolor</name>
    <dbReference type="NCBI Taxonomy" id="68217"/>
    <lineage>
        <taxon>Bacteria</taxon>
        <taxon>Bacillati</taxon>
        <taxon>Actinomycetota</taxon>
        <taxon>Actinomycetes</taxon>
        <taxon>Kitasatosporales</taxon>
        <taxon>Streptomycetaceae</taxon>
        <taxon>Kitasatospora</taxon>
    </lineage>
</organism>
<accession>A0ABZ1WLW6</accession>
<evidence type="ECO:0000313" key="2">
    <source>
        <dbReference type="EMBL" id="WUS61912.1"/>
    </source>
</evidence>
<proteinExistence type="predicted"/>
<keyword evidence="2" id="KW-0614">Plasmid</keyword>
<dbReference type="EMBL" id="CP108483">
    <property type="protein sequence ID" value="WUS61912.1"/>
    <property type="molecule type" value="Genomic_DNA"/>
</dbReference>
<reference evidence="2 3" key="1">
    <citation type="submission" date="2022-10" db="EMBL/GenBank/DDBJ databases">
        <title>The complete genomes of actinobacterial strains from the NBC collection.</title>
        <authorList>
            <person name="Joergensen T.S."/>
            <person name="Alvarez Arevalo M."/>
            <person name="Sterndorff E.B."/>
            <person name="Faurdal D."/>
            <person name="Vuksanovic O."/>
            <person name="Mourched A.-S."/>
            <person name="Charusanti P."/>
            <person name="Shaw S."/>
            <person name="Blin K."/>
            <person name="Weber T."/>
        </authorList>
    </citation>
    <scope>NUCLEOTIDE SEQUENCE [LARGE SCALE GENOMIC DNA]</scope>
    <source>
        <strain evidence="2 3">NBC_01247</strain>
        <plasmid evidence="2 3">unnamed1</plasmid>
    </source>
</reference>
<gene>
    <name evidence="2" type="ORF">OG469_41255</name>
</gene>
<feature type="region of interest" description="Disordered" evidence="1">
    <location>
        <begin position="1"/>
        <end position="26"/>
    </location>
</feature>
<geneLocation type="plasmid" evidence="2 3">
    <name>unnamed1</name>
</geneLocation>
<evidence type="ECO:0000256" key="1">
    <source>
        <dbReference type="SAM" id="MobiDB-lite"/>
    </source>
</evidence>
<evidence type="ECO:0000313" key="3">
    <source>
        <dbReference type="Proteomes" id="UP001432014"/>
    </source>
</evidence>
<protein>
    <recommendedName>
        <fullName evidence="4">Sigma-70-like protein</fullName>
    </recommendedName>
</protein>
<dbReference type="RefSeq" id="WP_329501473.1">
    <property type="nucleotide sequence ID" value="NZ_CP108461.1"/>
</dbReference>
<keyword evidence="3" id="KW-1185">Reference proteome</keyword>
<sequence>MPSEGRPLPIDTARITAPADVPPTPLSTMAYHRDVHRARALGFRQDLGPATAADPLAALALGVTIARKAVEEQHELVQAALQQGSSWQEIAAALDVSVTEIQSRLEQDTGVAPGTDGDDG</sequence>
<dbReference type="Proteomes" id="UP001432014">
    <property type="component" value="Plasmid unnamed1"/>
</dbReference>
<name>A0ABZ1WLW6_9ACTN</name>